<evidence type="ECO:0000256" key="2">
    <source>
        <dbReference type="ARBA" id="ARBA00022692"/>
    </source>
</evidence>
<organism evidence="11 12">
    <name type="scientific">Ornithorhynchus anatinus</name>
    <name type="common">Duckbill platypus</name>
    <dbReference type="NCBI Taxonomy" id="9258"/>
    <lineage>
        <taxon>Eukaryota</taxon>
        <taxon>Metazoa</taxon>
        <taxon>Chordata</taxon>
        <taxon>Craniata</taxon>
        <taxon>Vertebrata</taxon>
        <taxon>Euteleostomi</taxon>
        <taxon>Mammalia</taxon>
        <taxon>Monotremata</taxon>
        <taxon>Ornithorhynchidae</taxon>
        <taxon>Ornithorhynchus</taxon>
    </lineage>
</organism>
<keyword evidence="9" id="KW-0716">Sensory transduction</keyword>
<name>F6R4T6_ORNAN</name>
<dbReference type="InterPro" id="IPR000276">
    <property type="entry name" value="GPCR_Rhodpsn"/>
</dbReference>
<dbReference type="InterPro" id="IPR000725">
    <property type="entry name" value="Olfact_rcpt"/>
</dbReference>
<dbReference type="PRINTS" id="PR00237">
    <property type="entry name" value="GPCRRHODOPSN"/>
</dbReference>
<dbReference type="OMA" id="MYYFISH"/>
<dbReference type="Pfam" id="PF13853">
    <property type="entry name" value="7tm_4"/>
    <property type="match status" value="1"/>
</dbReference>
<keyword evidence="9" id="KW-1003">Cell membrane</keyword>
<evidence type="ECO:0000256" key="1">
    <source>
        <dbReference type="ARBA" id="ARBA00004141"/>
    </source>
</evidence>
<evidence type="ECO:0000256" key="4">
    <source>
        <dbReference type="ARBA" id="ARBA00023040"/>
    </source>
</evidence>
<feature type="transmembrane region" description="Helical" evidence="9">
    <location>
        <begin position="108"/>
        <end position="134"/>
    </location>
</feature>
<comment type="subcellular location">
    <subcellularLocation>
        <location evidence="9">Cell membrane</location>
        <topology evidence="9">Multi-pass membrane protein</topology>
    </subcellularLocation>
    <subcellularLocation>
        <location evidence="1">Membrane</location>
        <topology evidence="1">Multi-pass membrane protein</topology>
    </subcellularLocation>
</comment>
<keyword evidence="12" id="KW-1185">Reference proteome</keyword>
<feature type="transmembrane region" description="Helical" evidence="9">
    <location>
        <begin position="215"/>
        <end position="238"/>
    </location>
</feature>
<reference evidence="11" key="2">
    <citation type="submission" date="2025-08" db="UniProtKB">
        <authorList>
            <consortium name="Ensembl"/>
        </authorList>
    </citation>
    <scope>IDENTIFICATION</scope>
    <source>
        <strain evidence="11">Glennie</strain>
    </source>
</reference>
<dbReference type="PROSITE" id="PS50262">
    <property type="entry name" value="G_PROTEIN_RECEP_F1_2"/>
    <property type="match status" value="1"/>
</dbReference>
<keyword evidence="9" id="KW-0552">Olfaction</keyword>
<dbReference type="HOGENOM" id="CLU_012526_1_0_1"/>
<feature type="domain" description="G-protein coupled receptors family 1 profile" evidence="10">
    <location>
        <begin position="19"/>
        <end position="268"/>
    </location>
</feature>
<dbReference type="AlphaFoldDB" id="F6R4T6"/>
<dbReference type="GO" id="GO:0004984">
    <property type="term" value="F:olfactory receptor activity"/>
    <property type="evidence" value="ECO:0000318"/>
    <property type="project" value="GO_Central"/>
</dbReference>
<reference evidence="11" key="3">
    <citation type="submission" date="2025-09" db="UniProtKB">
        <authorList>
            <consortium name="Ensembl"/>
        </authorList>
    </citation>
    <scope>IDENTIFICATION</scope>
    <source>
        <strain evidence="11">Glennie</strain>
    </source>
</reference>
<dbReference type="eggNOG" id="ENOG502RF13">
    <property type="taxonomic scope" value="Eukaryota"/>
</dbReference>
<dbReference type="InParanoid" id="F6R4T6"/>
<dbReference type="GeneTree" id="ENSGT01140000282552"/>
<reference evidence="11 12" key="1">
    <citation type="journal article" date="2008" name="Nature">
        <title>Genome analysis of the platypus reveals unique signatures of evolution.</title>
        <authorList>
            <person name="Warren W.C."/>
            <person name="Hillier L.W."/>
            <person name="Marshall Graves J.A."/>
            <person name="Birney E."/>
            <person name="Ponting C.P."/>
            <person name="Grutzner F."/>
            <person name="Belov K."/>
            <person name="Miller W."/>
            <person name="Clarke L."/>
            <person name="Chinwalla A.T."/>
            <person name="Yang S.P."/>
            <person name="Heger A."/>
            <person name="Locke D.P."/>
            <person name="Miethke P."/>
            <person name="Waters P.D."/>
            <person name="Veyrunes F."/>
            <person name="Fulton L."/>
            <person name="Fulton B."/>
            <person name="Graves T."/>
            <person name="Wallis J."/>
            <person name="Puente X.S."/>
            <person name="Lopez-Otin C."/>
            <person name="Ordonez G.R."/>
            <person name="Eichler E.E."/>
            <person name="Chen L."/>
            <person name="Cheng Z."/>
            <person name="Deakin J.E."/>
            <person name="Alsop A."/>
            <person name="Thompson K."/>
            <person name="Kirby P."/>
            <person name="Papenfuss A.T."/>
            <person name="Wakefield M.J."/>
            <person name="Olender T."/>
            <person name="Lancet D."/>
            <person name="Huttley G.A."/>
            <person name="Smit A.F."/>
            <person name="Pask A."/>
            <person name="Temple-Smith P."/>
            <person name="Batzer M.A."/>
            <person name="Walker J.A."/>
            <person name="Konkel M.K."/>
            <person name="Harris R.S."/>
            <person name="Whittington C.M."/>
            <person name="Wong E.S."/>
            <person name="Gemmell N.J."/>
            <person name="Buschiazzo E."/>
            <person name="Vargas Jentzsch I.M."/>
            <person name="Merkel A."/>
            <person name="Schmitz J."/>
            <person name="Zemann A."/>
            <person name="Churakov G."/>
            <person name="Kriegs J.O."/>
            <person name="Brosius J."/>
            <person name="Murchison E.P."/>
            <person name="Sachidanandam R."/>
            <person name="Smith C."/>
            <person name="Hannon G.J."/>
            <person name="Tsend-Ayush E."/>
            <person name="McMillan D."/>
            <person name="Attenborough R."/>
            <person name="Rens W."/>
            <person name="Ferguson-Smith M."/>
            <person name="Lefevre C.M."/>
            <person name="Sharp J.A."/>
            <person name="Nicholas K.R."/>
            <person name="Ray D.A."/>
            <person name="Kube M."/>
            <person name="Reinhardt R."/>
            <person name="Pringle T.H."/>
            <person name="Taylor J."/>
            <person name="Jones R.C."/>
            <person name="Nixon B."/>
            <person name="Dacheux J.L."/>
            <person name="Niwa H."/>
            <person name="Sekita Y."/>
            <person name="Huang X."/>
            <person name="Stark A."/>
            <person name="Kheradpour P."/>
            <person name="Kellis M."/>
            <person name="Flicek P."/>
            <person name="Chen Y."/>
            <person name="Webber C."/>
            <person name="Hardison R."/>
            <person name="Nelson J."/>
            <person name="Hallsworth-Pepin K."/>
            <person name="Delehaunty K."/>
            <person name="Markovic C."/>
            <person name="Minx P."/>
            <person name="Feng Y."/>
            <person name="Kremitzki C."/>
            <person name="Mitreva M."/>
            <person name="Glasscock J."/>
            <person name="Wylie T."/>
            <person name="Wohldmann P."/>
            <person name="Thiru P."/>
            <person name="Nhan M.N."/>
            <person name="Pohl C.S."/>
            <person name="Smith S.M."/>
            <person name="Hou S."/>
            <person name="Nefedov M."/>
            <person name="de Jong P.J."/>
            <person name="Renfree M.B."/>
            <person name="Mardis E.R."/>
            <person name="Wilson R.K."/>
        </authorList>
    </citation>
    <scope>NUCLEOTIDE SEQUENCE [LARGE SCALE GENOMIC DNA]</scope>
    <source>
        <strain evidence="11 12">Glennie</strain>
    </source>
</reference>
<keyword evidence="7 8" id="KW-0807">Transducer</keyword>
<evidence type="ECO:0000313" key="11">
    <source>
        <dbReference type="Ensembl" id="ENSOANP00000027198.2"/>
    </source>
</evidence>
<evidence type="ECO:0000256" key="7">
    <source>
        <dbReference type="ARBA" id="ARBA00023224"/>
    </source>
</evidence>
<dbReference type="Ensembl" id="ENSOANT00000030998.2">
    <property type="protein sequence ID" value="ENSOANP00000027198.2"/>
    <property type="gene ID" value="ENSOANG00000021366.2"/>
</dbReference>
<keyword evidence="4 8" id="KW-0297">G-protein coupled receptor</keyword>
<keyword evidence="5 9" id="KW-0472">Membrane</keyword>
<dbReference type="Proteomes" id="UP000002279">
    <property type="component" value="Chromosome 3"/>
</dbReference>
<evidence type="ECO:0000256" key="3">
    <source>
        <dbReference type="ARBA" id="ARBA00022989"/>
    </source>
</evidence>
<dbReference type="InterPro" id="IPR017452">
    <property type="entry name" value="GPCR_Rhodpsn_7TM"/>
</dbReference>
<dbReference type="GO" id="GO:0004930">
    <property type="term" value="F:G protein-coupled receptor activity"/>
    <property type="evidence" value="ECO:0007669"/>
    <property type="project" value="UniProtKB-KW"/>
</dbReference>
<sequence>MKVIGFLTFFMIYLVTLIGNLGLITVIKADAQLHTPMYYFIGHLAFLDLCYSSAVLPKILDNLLAQNETISFNGCAAQMYFLIVPASSECYLLAAMAYDRYVAICNPLLYSFIMSQGVCYLLVAGSYLVGFISATTQTYLTFRLSFCGSSVINHFVCDVPPLLALSCSATYVNEFVLFIFAIFLGVVTSSEILVSYICILCAILRIQSAKGRQKAFSTCATHLCSVVLFYGTSTFIYTRSASDYSLGQDKVISVFYTVVIPMLNPMIYSLRNQEVKRALKRIISIKKPYSW</sequence>
<protein>
    <recommendedName>
        <fullName evidence="9">Olfactory receptor</fullName>
    </recommendedName>
</protein>
<feature type="transmembrane region" description="Helical" evidence="9">
    <location>
        <begin position="38"/>
        <end position="57"/>
    </location>
</feature>
<dbReference type="Gene3D" id="1.20.1070.10">
    <property type="entry name" value="Rhodopsin 7-helix transmembrane proteins"/>
    <property type="match status" value="1"/>
</dbReference>
<evidence type="ECO:0000256" key="9">
    <source>
        <dbReference type="RuleBase" id="RU363047"/>
    </source>
</evidence>
<dbReference type="SUPFAM" id="SSF81321">
    <property type="entry name" value="Family A G protein-coupled receptor-like"/>
    <property type="match status" value="1"/>
</dbReference>
<evidence type="ECO:0000256" key="6">
    <source>
        <dbReference type="ARBA" id="ARBA00023170"/>
    </source>
</evidence>
<dbReference type="CDD" id="cd15943">
    <property type="entry name" value="7tmA_OR5AP2-like"/>
    <property type="match status" value="1"/>
</dbReference>
<keyword evidence="2 8" id="KW-0812">Transmembrane</keyword>
<comment type="similarity">
    <text evidence="8">Belongs to the G-protein coupled receptor 1 family.</text>
</comment>
<dbReference type="PANTHER" id="PTHR48018">
    <property type="entry name" value="OLFACTORY RECEPTOR"/>
    <property type="match status" value="1"/>
</dbReference>
<proteinExistence type="inferred from homology"/>
<accession>F6R4T6</accession>
<dbReference type="FunFam" id="1.20.1070.10:FF:000003">
    <property type="entry name" value="Olfactory receptor"/>
    <property type="match status" value="1"/>
</dbReference>
<feature type="transmembrane region" description="Helical" evidence="9">
    <location>
        <begin position="250"/>
        <end position="270"/>
    </location>
</feature>
<feature type="transmembrane region" description="Helical" evidence="9">
    <location>
        <begin position="77"/>
        <end position="96"/>
    </location>
</feature>
<evidence type="ECO:0000256" key="8">
    <source>
        <dbReference type="RuleBase" id="RU000688"/>
    </source>
</evidence>
<dbReference type="GO" id="GO:0005886">
    <property type="term" value="C:plasma membrane"/>
    <property type="evidence" value="ECO:0007669"/>
    <property type="project" value="UniProtKB-SubCell"/>
</dbReference>
<evidence type="ECO:0000313" key="12">
    <source>
        <dbReference type="Proteomes" id="UP000002279"/>
    </source>
</evidence>
<evidence type="ECO:0000259" key="10">
    <source>
        <dbReference type="PROSITE" id="PS50262"/>
    </source>
</evidence>
<dbReference type="PROSITE" id="PS00237">
    <property type="entry name" value="G_PROTEIN_RECEP_F1_1"/>
    <property type="match status" value="1"/>
</dbReference>
<feature type="transmembrane region" description="Helical" evidence="9">
    <location>
        <begin position="6"/>
        <end position="26"/>
    </location>
</feature>
<keyword evidence="3 9" id="KW-1133">Transmembrane helix</keyword>
<evidence type="ECO:0000256" key="5">
    <source>
        <dbReference type="ARBA" id="ARBA00023136"/>
    </source>
</evidence>
<dbReference type="STRING" id="9258.ENSOANP00000027198"/>
<dbReference type="GO" id="GO:0005549">
    <property type="term" value="F:odorant binding"/>
    <property type="evidence" value="ECO:0000318"/>
    <property type="project" value="GO_Central"/>
</dbReference>
<keyword evidence="6 8" id="KW-0675">Receptor</keyword>
<dbReference type="PRINTS" id="PR00245">
    <property type="entry name" value="OLFACTORYR"/>
</dbReference>
<feature type="transmembrane region" description="Helical" evidence="9">
    <location>
        <begin position="175"/>
        <end position="203"/>
    </location>
</feature>